<name>A0ACB9DII0_ARCLA</name>
<evidence type="ECO:0000313" key="2">
    <source>
        <dbReference type="Proteomes" id="UP001055879"/>
    </source>
</evidence>
<organism evidence="1 2">
    <name type="scientific">Arctium lappa</name>
    <name type="common">Greater burdock</name>
    <name type="synonym">Lappa major</name>
    <dbReference type="NCBI Taxonomy" id="4217"/>
    <lineage>
        <taxon>Eukaryota</taxon>
        <taxon>Viridiplantae</taxon>
        <taxon>Streptophyta</taxon>
        <taxon>Embryophyta</taxon>
        <taxon>Tracheophyta</taxon>
        <taxon>Spermatophyta</taxon>
        <taxon>Magnoliopsida</taxon>
        <taxon>eudicotyledons</taxon>
        <taxon>Gunneridae</taxon>
        <taxon>Pentapetalae</taxon>
        <taxon>asterids</taxon>
        <taxon>campanulids</taxon>
        <taxon>Asterales</taxon>
        <taxon>Asteraceae</taxon>
        <taxon>Carduoideae</taxon>
        <taxon>Cardueae</taxon>
        <taxon>Arctiinae</taxon>
        <taxon>Arctium</taxon>
    </lineage>
</organism>
<evidence type="ECO:0000313" key="1">
    <source>
        <dbReference type="EMBL" id="KAI3746097.1"/>
    </source>
</evidence>
<dbReference type="EMBL" id="CM042049">
    <property type="protein sequence ID" value="KAI3746097.1"/>
    <property type="molecule type" value="Genomic_DNA"/>
</dbReference>
<reference evidence="2" key="1">
    <citation type="journal article" date="2022" name="Mol. Ecol. Resour.">
        <title>The genomes of chicory, endive, great burdock and yacon provide insights into Asteraceae palaeo-polyploidization history and plant inulin production.</title>
        <authorList>
            <person name="Fan W."/>
            <person name="Wang S."/>
            <person name="Wang H."/>
            <person name="Wang A."/>
            <person name="Jiang F."/>
            <person name="Liu H."/>
            <person name="Zhao H."/>
            <person name="Xu D."/>
            <person name="Zhang Y."/>
        </authorList>
    </citation>
    <scope>NUCLEOTIDE SEQUENCE [LARGE SCALE GENOMIC DNA]</scope>
    <source>
        <strain evidence="2">cv. Niubang</strain>
    </source>
</reference>
<gene>
    <name evidence="1" type="ORF">L6452_08518</name>
</gene>
<proteinExistence type="predicted"/>
<comment type="caution">
    <text evidence="1">The sequence shown here is derived from an EMBL/GenBank/DDBJ whole genome shotgun (WGS) entry which is preliminary data.</text>
</comment>
<reference evidence="1 2" key="2">
    <citation type="journal article" date="2022" name="Mol. Ecol. Resour.">
        <title>The genomes of chicory, endive, great burdock and yacon provide insights into Asteraceae paleo-polyploidization history and plant inulin production.</title>
        <authorList>
            <person name="Fan W."/>
            <person name="Wang S."/>
            <person name="Wang H."/>
            <person name="Wang A."/>
            <person name="Jiang F."/>
            <person name="Liu H."/>
            <person name="Zhao H."/>
            <person name="Xu D."/>
            <person name="Zhang Y."/>
        </authorList>
    </citation>
    <scope>NUCLEOTIDE SEQUENCE [LARGE SCALE GENOMIC DNA]</scope>
    <source>
        <strain evidence="2">cv. Niubang</strain>
    </source>
</reference>
<sequence length="523" mass="60207">MKTNKTKTTVGPNYKFRRTSQAVIVNCSFPSTVFVFLVVKVAYLITKSGELKLDLHDDKDKRKALRIGDILTQVKMVIYDNGKQTIGWLPANCANCDQLLSSSSSSLPTRRWTYNVFLSFRGEDTRMNFVDHLYAALVQKGIYTFKDDEMLRRGKLISPELLKAIEESRVAVVVFSENYANSSWCLDELAKIMECREQMGLRVLPVFYHVEPSDVRGLKRNFATAFQHYEEEFKGEMDKLNKWKEAIAAASTLSGWHVSKAVNEGESKFINKIVQEILGVHEVIKRNRKLKEIEAIVLQDNKVDYDGEKPGFSDNAFRRMKNLRLLDVNWTCTSRKPSFLPDQLRWLGWHNYPYSSLPVKHLRKLVGLEMSSGDMIKHLWKGIKILPDLKFDQENERFIETMLHQSFLKKCAAVDHRLSIAVPGSRIPMYKEDVESTQQLKTCISEYGSLVQVDGDTYHEELGYERKVSANTYVYEEKSDEKDSNLLRTRTSQKRGLFNRPVVLSNSGIPGYGRYGARVKRYA</sequence>
<keyword evidence="2" id="KW-1185">Reference proteome</keyword>
<dbReference type="Proteomes" id="UP001055879">
    <property type="component" value="Linkage Group LG03"/>
</dbReference>
<accession>A0ACB9DII0</accession>
<protein>
    <submittedName>
        <fullName evidence="1">Uncharacterized protein</fullName>
    </submittedName>
</protein>